<dbReference type="AlphaFoldDB" id="A0A3P7LNV5"/>
<gene>
    <name evidence="1" type="ORF">SVUK_LOCUS15886</name>
</gene>
<dbReference type="PANTHER" id="PTHR35373:SF4">
    <property type="entry name" value="PEPTIDASE_M16_M DOMAIN-CONTAINING PROTEIN"/>
    <property type="match status" value="1"/>
</dbReference>
<proteinExistence type="predicted"/>
<accession>A0A3P7LNV5</accession>
<dbReference type="Proteomes" id="UP000270094">
    <property type="component" value="Unassembled WGS sequence"/>
</dbReference>
<evidence type="ECO:0000313" key="1">
    <source>
        <dbReference type="EMBL" id="VDM80888.1"/>
    </source>
</evidence>
<dbReference type="OrthoDB" id="5511455at2759"/>
<evidence type="ECO:0000313" key="2">
    <source>
        <dbReference type="Proteomes" id="UP000270094"/>
    </source>
</evidence>
<dbReference type="EMBL" id="UYYB01110567">
    <property type="protein sequence ID" value="VDM80888.1"/>
    <property type="molecule type" value="Genomic_DNA"/>
</dbReference>
<organism evidence="1 2">
    <name type="scientific">Strongylus vulgaris</name>
    <name type="common">Blood worm</name>
    <dbReference type="NCBI Taxonomy" id="40348"/>
    <lineage>
        <taxon>Eukaryota</taxon>
        <taxon>Metazoa</taxon>
        <taxon>Ecdysozoa</taxon>
        <taxon>Nematoda</taxon>
        <taxon>Chromadorea</taxon>
        <taxon>Rhabditida</taxon>
        <taxon>Rhabditina</taxon>
        <taxon>Rhabditomorpha</taxon>
        <taxon>Strongyloidea</taxon>
        <taxon>Strongylidae</taxon>
        <taxon>Strongylus</taxon>
    </lineage>
</organism>
<name>A0A3P7LNV5_STRVU</name>
<dbReference type="PANTHER" id="PTHR35373">
    <property type="entry name" value="PROTEIN CBG16894"/>
    <property type="match status" value="1"/>
</dbReference>
<sequence length="77" mass="9172">MSLLYEDEFVSVNDMAIKVKNFQFPSKKAKCIPIEAIRVLWFEEQNKTKCPTKIWGKSPTAVYWALDVKRYFHGYFF</sequence>
<reference evidence="1 2" key="1">
    <citation type="submission" date="2018-11" db="EMBL/GenBank/DDBJ databases">
        <authorList>
            <consortium name="Pathogen Informatics"/>
        </authorList>
    </citation>
    <scope>NUCLEOTIDE SEQUENCE [LARGE SCALE GENOMIC DNA]</scope>
</reference>
<keyword evidence="2" id="KW-1185">Reference proteome</keyword>
<protein>
    <submittedName>
        <fullName evidence="1">Uncharacterized protein</fullName>
    </submittedName>
</protein>